<proteinExistence type="predicted"/>
<dbReference type="EMBL" id="LANI01000032">
    <property type="protein sequence ID" value="KKJ75416.1"/>
    <property type="molecule type" value="Genomic_DNA"/>
</dbReference>
<reference evidence="2 3" key="1">
    <citation type="submission" date="2015-03" db="EMBL/GenBank/DDBJ databases">
        <title>Genome sequence of Kiloniella sp. P1-1, isolated from the gut microflora of Pacific white shrimp, Penaeus vannamei.</title>
        <authorList>
            <person name="Shao Z."/>
            <person name="Wang L."/>
            <person name="Li X."/>
        </authorList>
    </citation>
    <scope>NUCLEOTIDE SEQUENCE [LARGE SCALE GENOMIC DNA]</scope>
    <source>
        <strain evidence="2 3">P1-1</strain>
    </source>
</reference>
<feature type="compositionally biased region" description="Basic residues" evidence="1">
    <location>
        <begin position="73"/>
        <end position="82"/>
    </location>
</feature>
<evidence type="ECO:0000256" key="1">
    <source>
        <dbReference type="SAM" id="MobiDB-lite"/>
    </source>
</evidence>
<keyword evidence="3" id="KW-1185">Reference proteome</keyword>
<dbReference type="AlphaFoldDB" id="A0A0M2R195"/>
<dbReference type="Proteomes" id="UP000034491">
    <property type="component" value="Unassembled WGS sequence"/>
</dbReference>
<sequence>MTLRQKLIDDAENFCAKQGVSLSRLSTIVVNSGAFFKKLEEGKGCSIDTYETFQKVFSDPEAWEEARRNEKERRKRSLTQCH</sequence>
<organism evidence="2 3">
    <name type="scientific">Kiloniella litopenaei</name>
    <dbReference type="NCBI Taxonomy" id="1549748"/>
    <lineage>
        <taxon>Bacteria</taxon>
        <taxon>Pseudomonadati</taxon>
        <taxon>Pseudomonadota</taxon>
        <taxon>Alphaproteobacteria</taxon>
        <taxon>Rhodospirillales</taxon>
        <taxon>Kiloniellaceae</taxon>
        <taxon>Kiloniella</taxon>
    </lineage>
</organism>
<evidence type="ECO:0000313" key="3">
    <source>
        <dbReference type="Proteomes" id="UP000034491"/>
    </source>
</evidence>
<evidence type="ECO:0000313" key="2">
    <source>
        <dbReference type="EMBL" id="KKJ75416.1"/>
    </source>
</evidence>
<dbReference type="OrthoDB" id="7585853at2"/>
<accession>A0A0M2R195</accession>
<feature type="region of interest" description="Disordered" evidence="1">
    <location>
        <begin position="63"/>
        <end position="82"/>
    </location>
</feature>
<protein>
    <submittedName>
        <fullName evidence="2">Uncharacterized protein</fullName>
    </submittedName>
</protein>
<dbReference type="RefSeq" id="WP_046509844.1">
    <property type="nucleotide sequence ID" value="NZ_LANI01000032.1"/>
</dbReference>
<comment type="caution">
    <text evidence="2">The sequence shown here is derived from an EMBL/GenBank/DDBJ whole genome shotgun (WGS) entry which is preliminary data.</text>
</comment>
<name>A0A0M2R195_9PROT</name>
<gene>
    <name evidence="2" type="ORF">WH95_18415</name>
</gene>